<dbReference type="Proteomes" id="UP000189339">
    <property type="component" value="Unassembled WGS sequence"/>
</dbReference>
<organism evidence="2 3">
    <name type="scientific">Marinobacter lutaoensis</name>
    <dbReference type="NCBI Taxonomy" id="135739"/>
    <lineage>
        <taxon>Bacteria</taxon>
        <taxon>Pseudomonadati</taxon>
        <taxon>Pseudomonadota</taxon>
        <taxon>Gammaproteobacteria</taxon>
        <taxon>Pseudomonadales</taxon>
        <taxon>Marinobacteraceae</taxon>
        <taxon>Marinobacter</taxon>
    </lineage>
</organism>
<dbReference type="OrthoDB" id="6368101at2"/>
<keyword evidence="3" id="KW-1185">Reference proteome</keyword>
<proteinExistence type="predicted"/>
<feature type="compositionally biased region" description="Basic and acidic residues" evidence="1">
    <location>
        <begin position="65"/>
        <end position="75"/>
    </location>
</feature>
<dbReference type="EMBL" id="MSCW01000009">
    <property type="protein sequence ID" value="ONF42570.1"/>
    <property type="molecule type" value="Genomic_DNA"/>
</dbReference>
<dbReference type="RefSeq" id="WP_076725514.1">
    <property type="nucleotide sequence ID" value="NZ_MSCW01000009.1"/>
</dbReference>
<sequence>MKTPALFSNRLVESLLPEVLGRRYQRMAFKLARKAGHRCEVTGYPYPPIPPRPGQPEPVTPLMMEPRDSDARGRPLSPKEIRARLTEEGVTPTTVRVLCPLVFWSRHVDLAIKYGRGELIFAPWMTQGETITVFRTLMIASVQAEHEPDHPVYEQASELLDAVRTQMGNHGVLTEVLALPDDTNWDADAWLNAVRQLPSRERRLYVERFARHLRLWPNKQTFSELAGYWANNAHAPEASTDPDSRDNQPTGRWVRRYYPILQNSLEQPKGKAPNHH</sequence>
<reference evidence="2 3" key="1">
    <citation type="submission" date="2016-12" db="EMBL/GenBank/DDBJ databases">
        <title>Marinobacter lutaoensis whole genome sequencing.</title>
        <authorList>
            <person name="Verma A."/>
            <person name="Krishnamurthi S."/>
        </authorList>
    </citation>
    <scope>NUCLEOTIDE SEQUENCE [LARGE SCALE GENOMIC DNA]</scope>
    <source>
        <strain evidence="2 3">T5054</strain>
    </source>
</reference>
<name>A0A1V2DPY6_9GAMM</name>
<evidence type="ECO:0000313" key="2">
    <source>
        <dbReference type="EMBL" id="ONF42570.1"/>
    </source>
</evidence>
<comment type="caution">
    <text evidence="2">The sequence shown here is derived from an EMBL/GenBank/DDBJ whole genome shotgun (WGS) entry which is preliminary data.</text>
</comment>
<feature type="compositionally biased region" description="Pro residues" evidence="1">
    <location>
        <begin position="45"/>
        <end position="59"/>
    </location>
</feature>
<dbReference type="STRING" id="135739.BTO32_15290"/>
<feature type="region of interest" description="Disordered" evidence="1">
    <location>
        <begin position="44"/>
        <end position="75"/>
    </location>
</feature>
<accession>A0A1V2DPY6</accession>
<dbReference type="AlphaFoldDB" id="A0A1V2DPY6"/>
<protein>
    <submittedName>
        <fullName evidence="2">Uncharacterized protein</fullName>
    </submittedName>
</protein>
<gene>
    <name evidence="2" type="ORF">BTO32_15290</name>
</gene>
<evidence type="ECO:0000256" key="1">
    <source>
        <dbReference type="SAM" id="MobiDB-lite"/>
    </source>
</evidence>
<evidence type="ECO:0000313" key="3">
    <source>
        <dbReference type="Proteomes" id="UP000189339"/>
    </source>
</evidence>